<keyword evidence="11" id="KW-0479">Metal-binding</keyword>
<organism evidence="15 16">
    <name type="scientific">Phialocephala subalpina</name>
    <dbReference type="NCBI Taxonomy" id="576137"/>
    <lineage>
        <taxon>Eukaryota</taxon>
        <taxon>Fungi</taxon>
        <taxon>Dikarya</taxon>
        <taxon>Ascomycota</taxon>
        <taxon>Pezizomycotina</taxon>
        <taxon>Leotiomycetes</taxon>
        <taxon>Helotiales</taxon>
        <taxon>Mollisiaceae</taxon>
        <taxon>Phialocephala</taxon>
        <taxon>Phialocephala fortinii species complex</taxon>
    </lineage>
</organism>
<dbReference type="GO" id="GO:0005783">
    <property type="term" value="C:endoplasmic reticulum"/>
    <property type="evidence" value="ECO:0007669"/>
    <property type="project" value="TreeGrafter"/>
</dbReference>
<dbReference type="Gene3D" id="1.50.10.10">
    <property type="match status" value="1"/>
</dbReference>
<evidence type="ECO:0000313" key="16">
    <source>
        <dbReference type="Proteomes" id="UP000184330"/>
    </source>
</evidence>
<protein>
    <recommendedName>
        <fullName evidence="13">alpha-1,2-Mannosidase</fullName>
        <ecNumber evidence="13">3.2.1.-</ecNumber>
    </recommendedName>
</protein>
<dbReference type="UniPathway" id="UPA00378"/>
<dbReference type="GO" id="GO:0005975">
    <property type="term" value="P:carbohydrate metabolic process"/>
    <property type="evidence" value="ECO:0007669"/>
    <property type="project" value="InterPro"/>
</dbReference>
<evidence type="ECO:0000256" key="7">
    <source>
        <dbReference type="ARBA" id="ARBA00023180"/>
    </source>
</evidence>
<feature type="binding site" evidence="11">
    <location>
        <position position="480"/>
    </location>
    <ligand>
        <name>Ca(2+)</name>
        <dbReference type="ChEBI" id="CHEBI:29108"/>
    </ligand>
</feature>
<feature type="signal peptide" evidence="14">
    <location>
        <begin position="1"/>
        <end position="18"/>
    </location>
</feature>
<dbReference type="GO" id="GO:0016020">
    <property type="term" value="C:membrane"/>
    <property type="evidence" value="ECO:0007669"/>
    <property type="project" value="InterPro"/>
</dbReference>
<evidence type="ECO:0000256" key="5">
    <source>
        <dbReference type="ARBA" id="ARBA00022801"/>
    </source>
</evidence>
<dbReference type="Proteomes" id="UP000184330">
    <property type="component" value="Unassembled WGS sequence"/>
</dbReference>
<dbReference type="InterPro" id="IPR036026">
    <property type="entry name" value="Seven-hairpin_glycosidases"/>
</dbReference>
<keyword evidence="16" id="KW-1185">Reference proteome</keyword>
<name>A0A1L7WS67_9HELO</name>
<comment type="catalytic activity">
    <reaction evidence="9">
        <text>N(4)-(alpha-D-Man-(1-&gt;2)-alpha-D-Man-(1-&gt;2)-alpha-D-Man-(1-&gt;3)-[alpha-D-Man-(1-&gt;3)-[alpha-D-Man-(1-&gt;2)-alpha-D-Man-(1-&gt;6)]-alpha-D-Man-(1-&gt;6)]-beta-D-Man-(1-&gt;4)-beta-D-GlcNAc-(1-&gt;4)-beta-D-GlcNAc)-L-asparaginyl-[protein] (N-glucan mannose isomer 8A1,2,3B1,3) + 3 H2O = N(4)-(alpha-D-Man-(1-&gt;3)-[alpha-D-Man-(1-&gt;3)-[alpha-D-Man-(1-&gt;6)]-alpha-D-Man-(1-&gt;6)]-beta-D-Man-(1-&gt;4)-beta-D-GlcNAc-(1-&gt;4)-beta-D-GlcNAc)-L-asparaginyl-[protein] (N-glucan mannose isomer 5A1,2) + 3 beta-D-mannose</text>
        <dbReference type="Rhea" id="RHEA:56028"/>
        <dbReference type="Rhea" id="RHEA-COMP:14358"/>
        <dbReference type="Rhea" id="RHEA-COMP:14367"/>
        <dbReference type="ChEBI" id="CHEBI:15377"/>
        <dbReference type="ChEBI" id="CHEBI:28563"/>
        <dbReference type="ChEBI" id="CHEBI:59087"/>
        <dbReference type="ChEBI" id="CHEBI:60628"/>
        <dbReference type="EC" id="3.2.1.113"/>
    </reaction>
</comment>
<dbReference type="PANTHER" id="PTHR11742">
    <property type="entry name" value="MANNOSYL-OLIGOSACCHARIDE ALPHA-1,2-MANNOSIDASE-RELATED"/>
    <property type="match status" value="1"/>
</dbReference>
<dbReference type="PRINTS" id="PR00747">
    <property type="entry name" value="GLYHDRLASE47"/>
</dbReference>
<evidence type="ECO:0000256" key="8">
    <source>
        <dbReference type="ARBA" id="ARBA00023295"/>
    </source>
</evidence>
<comment type="catalytic activity">
    <reaction evidence="10">
        <text>N(4)-(alpha-D-Man-(1-&gt;2)-alpha-D-Man-(1-&gt;2)-alpha-D-Man-(1-&gt;3)-[alpha-D-Man-(1-&gt;2)-alpha-D-Man-(1-&gt;3)-[alpha-D-Man-(1-&gt;2)-alpha-D-Man-(1-&gt;6)]-alpha-D-Man-(1-&gt;6)]-beta-D-Man-(1-&gt;4)-beta-D-GlcNAc-(1-&gt;4)-beta-D-GlcNAc)-L-asparaginyl-[protein] (N-glucan mannose isomer 9A1,2,3B1,2,3) + 4 H2O = N(4)-(alpha-D-Man-(1-&gt;3)-[alpha-D-Man-(1-&gt;3)-[alpha-D-Man-(1-&gt;6)]-alpha-D-Man-(1-&gt;6)]-beta-D-Man-(1-&gt;4)-beta-D-GlcNAc-(1-&gt;4)-beta-D-GlcNAc)-L-asparaginyl-[protein] (N-glucan mannose isomer 5A1,2) + 4 beta-D-mannose</text>
        <dbReference type="Rhea" id="RHEA:56008"/>
        <dbReference type="Rhea" id="RHEA-COMP:14356"/>
        <dbReference type="Rhea" id="RHEA-COMP:14367"/>
        <dbReference type="ChEBI" id="CHEBI:15377"/>
        <dbReference type="ChEBI" id="CHEBI:28563"/>
        <dbReference type="ChEBI" id="CHEBI:59087"/>
        <dbReference type="ChEBI" id="CHEBI:139493"/>
        <dbReference type="EC" id="3.2.1.113"/>
    </reaction>
</comment>
<feature type="chain" id="PRO_5012363341" description="alpha-1,2-Mannosidase" evidence="14">
    <location>
        <begin position="19"/>
        <end position="503"/>
    </location>
</feature>
<keyword evidence="7" id="KW-0325">Glycoprotein</keyword>
<sequence>MRFSEHFFLAVFAGTVAAQGNSCKTIQYAFPAETNGNATRAEAVKAAYIRSWSEYAANCFGNDDLLPVSRGCRNDLDGFGATIIDGMDTAIIMGLTNIVARQLEHAATVDFSKASALVELFDINIRYIGGMLSAHDLLASGLFPNPYNQNHVDALVTQAAKLATNLKPCFETATGLPATYVNYTTMQPVAGFPLTVGHTTYLNVTNTAQAGTLILEWYRLSDKTGDRSFHDLAEKAESWLLKPNPPPRYPGLVGTATDSNTGRFLTLDGGWKSGVDSFLEYLVKTHIYNPAEDINDQWKNFWFTAADSTQDFIALHPYGHPELTFLSELDNDGNIEWSMDDYSCFAGGNLMLGGKYFDRPDLIALGEAAAESCHVTYNTTVTGLGPLSKSFPETIESIFYGWRITGDPKWQEYNWEIFQALNTTRTENAPYWEITDVNAEYGGQPYDYLSSYYFAETLKYLYLTFAEPDVVSLDRFTFNTECHPMLIQAGTCAVEEAKRKELF</sequence>
<comment type="pathway">
    <text evidence="2">Protein modification; protein glycosylation.</text>
</comment>
<reference evidence="15 16" key="1">
    <citation type="submission" date="2016-03" db="EMBL/GenBank/DDBJ databases">
        <authorList>
            <person name="Ploux O."/>
        </authorList>
    </citation>
    <scope>NUCLEOTIDE SEQUENCE [LARGE SCALE GENOMIC DNA]</scope>
    <source>
        <strain evidence="15 16">UAMH 11012</strain>
    </source>
</reference>
<dbReference type="InterPro" id="IPR001382">
    <property type="entry name" value="Glyco_hydro_47"/>
</dbReference>
<evidence type="ECO:0000256" key="9">
    <source>
        <dbReference type="ARBA" id="ARBA00047669"/>
    </source>
</evidence>
<evidence type="ECO:0000313" key="15">
    <source>
        <dbReference type="EMBL" id="CZR55603.1"/>
    </source>
</evidence>
<dbReference type="EC" id="3.2.1.-" evidence="13"/>
<keyword evidence="5 13" id="KW-0378">Hydrolase</keyword>
<evidence type="ECO:0000256" key="14">
    <source>
        <dbReference type="SAM" id="SignalP"/>
    </source>
</evidence>
<dbReference type="GO" id="GO:0005509">
    <property type="term" value="F:calcium ion binding"/>
    <property type="evidence" value="ECO:0007669"/>
    <property type="project" value="InterPro"/>
</dbReference>
<dbReference type="GO" id="GO:0036503">
    <property type="term" value="P:ERAD pathway"/>
    <property type="evidence" value="ECO:0007669"/>
    <property type="project" value="UniProtKB-ARBA"/>
</dbReference>
<evidence type="ECO:0000256" key="6">
    <source>
        <dbReference type="ARBA" id="ARBA00023157"/>
    </source>
</evidence>
<dbReference type="OrthoDB" id="8118055at2759"/>
<evidence type="ECO:0000256" key="11">
    <source>
        <dbReference type="PIRSR" id="PIRSR601382-2"/>
    </source>
</evidence>
<keyword evidence="6 12" id="KW-1015">Disulfide bond</keyword>
<keyword evidence="11" id="KW-0106">Calcium</keyword>
<accession>A0A1L7WS67</accession>
<gene>
    <name evidence="15" type="ORF">PAC_05491</name>
</gene>
<keyword evidence="8 13" id="KW-0326">Glycosidase</keyword>
<evidence type="ECO:0000256" key="3">
    <source>
        <dbReference type="ARBA" id="ARBA00007658"/>
    </source>
</evidence>
<dbReference type="AlphaFoldDB" id="A0A1L7WS67"/>
<dbReference type="STRING" id="576137.A0A1L7WS67"/>
<evidence type="ECO:0000256" key="12">
    <source>
        <dbReference type="PIRSR" id="PIRSR601382-3"/>
    </source>
</evidence>
<evidence type="ECO:0000256" key="10">
    <source>
        <dbReference type="ARBA" id="ARBA00048605"/>
    </source>
</evidence>
<dbReference type="GO" id="GO:0004571">
    <property type="term" value="F:mannosyl-oligosaccharide 1,2-alpha-mannosidase activity"/>
    <property type="evidence" value="ECO:0007669"/>
    <property type="project" value="UniProtKB-EC"/>
</dbReference>
<feature type="disulfide bond" evidence="12">
    <location>
        <begin position="344"/>
        <end position="373"/>
    </location>
</feature>
<dbReference type="EMBL" id="FJOG01000006">
    <property type="protein sequence ID" value="CZR55603.1"/>
    <property type="molecule type" value="Genomic_DNA"/>
</dbReference>
<evidence type="ECO:0000256" key="13">
    <source>
        <dbReference type="RuleBase" id="RU361193"/>
    </source>
</evidence>
<dbReference type="InterPro" id="IPR050749">
    <property type="entry name" value="Glycosyl_Hydrolase_47"/>
</dbReference>
<proteinExistence type="inferred from homology"/>
<keyword evidence="4 14" id="KW-0732">Signal</keyword>
<evidence type="ECO:0000256" key="1">
    <source>
        <dbReference type="ARBA" id="ARBA00001913"/>
    </source>
</evidence>
<comment type="similarity">
    <text evidence="3 13">Belongs to the glycosyl hydrolase 47 family.</text>
</comment>
<evidence type="ECO:0000256" key="2">
    <source>
        <dbReference type="ARBA" id="ARBA00004922"/>
    </source>
</evidence>
<comment type="cofactor">
    <cofactor evidence="1 11">
        <name>Ca(2+)</name>
        <dbReference type="ChEBI" id="CHEBI:29108"/>
    </cofactor>
</comment>
<dbReference type="PANTHER" id="PTHR11742:SF101">
    <property type="entry name" value="MANNOSYL-OLIGOSACCHARIDE ALPHA-1,2-MANNOSIDASE 1B"/>
    <property type="match status" value="1"/>
</dbReference>
<dbReference type="Pfam" id="PF01532">
    <property type="entry name" value="Glyco_hydro_47"/>
    <property type="match status" value="2"/>
</dbReference>
<dbReference type="InterPro" id="IPR012341">
    <property type="entry name" value="6hp_glycosidase-like_sf"/>
</dbReference>
<evidence type="ECO:0000256" key="4">
    <source>
        <dbReference type="ARBA" id="ARBA00022729"/>
    </source>
</evidence>
<dbReference type="SUPFAM" id="SSF48225">
    <property type="entry name" value="Seven-hairpin glycosidases"/>
    <property type="match status" value="1"/>
</dbReference>